<dbReference type="WBParaSite" id="SPAL_0001670500.1">
    <property type="protein sequence ID" value="SPAL_0001670500.1"/>
    <property type="gene ID" value="SPAL_0001670500"/>
</dbReference>
<organism evidence="1 2">
    <name type="scientific">Strongyloides papillosus</name>
    <name type="common">Intestinal threadworm</name>
    <dbReference type="NCBI Taxonomy" id="174720"/>
    <lineage>
        <taxon>Eukaryota</taxon>
        <taxon>Metazoa</taxon>
        <taxon>Ecdysozoa</taxon>
        <taxon>Nematoda</taxon>
        <taxon>Chromadorea</taxon>
        <taxon>Rhabditida</taxon>
        <taxon>Tylenchina</taxon>
        <taxon>Panagrolaimomorpha</taxon>
        <taxon>Strongyloidoidea</taxon>
        <taxon>Strongyloididae</taxon>
        <taxon>Strongyloides</taxon>
    </lineage>
</organism>
<reference evidence="2" key="1">
    <citation type="submission" date="2017-02" db="UniProtKB">
        <authorList>
            <consortium name="WormBaseParasite"/>
        </authorList>
    </citation>
    <scope>IDENTIFICATION</scope>
</reference>
<proteinExistence type="predicted"/>
<evidence type="ECO:0000313" key="1">
    <source>
        <dbReference type="Proteomes" id="UP000046392"/>
    </source>
</evidence>
<keyword evidence="1" id="KW-1185">Reference proteome</keyword>
<name>A0A0N5CFS1_STREA</name>
<dbReference type="AlphaFoldDB" id="A0A0N5CFS1"/>
<accession>A0A0N5CFS1</accession>
<evidence type="ECO:0000313" key="2">
    <source>
        <dbReference type="WBParaSite" id="SPAL_0001670500.1"/>
    </source>
</evidence>
<protein>
    <submittedName>
        <fullName evidence="2">Uncharacterized protein</fullName>
    </submittedName>
</protein>
<sequence>MGDNTRTNKKAYEILSEKANYEKTESEIRRFETYLCVAIIEINLSKSSGKPLHNLSSDEETLNSVKQVSKELCLRNCVYHLLAVALNTFTQNRVTKNR</sequence>
<dbReference type="Proteomes" id="UP000046392">
    <property type="component" value="Unplaced"/>
</dbReference>